<feature type="domain" description="Sieve element occlusion N-terminal" evidence="1">
    <location>
        <begin position="696"/>
        <end position="969"/>
    </location>
</feature>
<organism evidence="3 4">
    <name type="scientific">Cannabis sativa</name>
    <name type="common">Hemp</name>
    <name type="synonym">Marijuana</name>
    <dbReference type="NCBI Taxonomy" id="3483"/>
    <lineage>
        <taxon>Eukaryota</taxon>
        <taxon>Viridiplantae</taxon>
        <taxon>Streptophyta</taxon>
        <taxon>Embryophyta</taxon>
        <taxon>Tracheophyta</taxon>
        <taxon>Spermatophyta</taxon>
        <taxon>Magnoliopsida</taxon>
        <taxon>eudicotyledons</taxon>
        <taxon>Gunneridae</taxon>
        <taxon>Pentapetalae</taxon>
        <taxon>rosids</taxon>
        <taxon>fabids</taxon>
        <taxon>Rosales</taxon>
        <taxon>Cannabaceae</taxon>
        <taxon>Cannabis</taxon>
    </lineage>
</organism>
<evidence type="ECO:0000259" key="2">
    <source>
        <dbReference type="Pfam" id="PF14577"/>
    </source>
</evidence>
<protein>
    <recommendedName>
        <fullName evidence="5">Protein SIEVE ELEMENT OCCLUSION B</fullName>
    </recommendedName>
</protein>
<evidence type="ECO:0000313" key="4">
    <source>
        <dbReference type="Proteomes" id="UP000583929"/>
    </source>
</evidence>
<keyword evidence="4" id="KW-1185">Reference proteome</keyword>
<gene>
    <name evidence="3" type="ORF">G4B88_003671</name>
</gene>
<evidence type="ECO:0000259" key="1">
    <source>
        <dbReference type="Pfam" id="PF14576"/>
    </source>
</evidence>
<name>A0A7J6E5F9_CANSA</name>
<proteinExistence type="predicted"/>
<dbReference type="Gene3D" id="3.40.30.10">
    <property type="entry name" value="Glutaredoxin"/>
    <property type="match status" value="2"/>
</dbReference>
<dbReference type="Pfam" id="PF14576">
    <property type="entry name" value="SEO_N"/>
    <property type="match status" value="2"/>
</dbReference>
<dbReference type="EMBL" id="JAATIQ010000502">
    <property type="protein sequence ID" value="KAF4353566.1"/>
    <property type="molecule type" value="Genomic_DNA"/>
</dbReference>
<feature type="domain" description="Sieve element occlusion N-terminal" evidence="1">
    <location>
        <begin position="33"/>
        <end position="306"/>
    </location>
</feature>
<accession>A0A7J6E5F9</accession>
<dbReference type="InterPro" id="IPR027944">
    <property type="entry name" value="SEO_C"/>
</dbReference>
<dbReference type="InterPro" id="IPR027942">
    <property type="entry name" value="SEO_N"/>
</dbReference>
<evidence type="ECO:0000313" key="3">
    <source>
        <dbReference type="EMBL" id="KAF4353566.1"/>
    </source>
</evidence>
<dbReference type="PANTHER" id="PTHR33232:SF18">
    <property type="entry name" value="PROTEIN SIEVE ELEMENT OCCLUSION B-LIKE"/>
    <property type="match status" value="1"/>
</dbReference>
<dbReference type="InterPro" id="IPR039299">
    <property type="entry name" value="SEOA"/>
</dbReference>
<evidence type="ECO:0008006" key="5">
    <source>
        <dbReference type="Google" id="ProtNLM"/>
    </source>
</evidence>
<feature type="domain" description="Sieve element occlusion C-terminal" evidence="2">
    <location>
        <begin position="477"/>
        <end position="539"/>
    </location>
</feature>
<dbReference type="GO" id="GO:0010088">
    <property type="term" value="P:phloem development"/>
    <property type="evidence" value="ECO:0007669"/>
    <property type="project" value="InterPro"/>
</dbReference>
<dbReference type="Proteomes" id="UP000583929">
    <property type="component" value="Unassembled WGS sequence"/>
</dbReference>
<dbReference type="PANTHER" id="PTHR33232">
    <property type="entry name" value="PROTEIN SIEVE ELEMENT OCCLUSION B-LIKE"/>
    <property type="match status" value="1"/>
</dbReference>
<feature type="domain" description="Sieve element occlusion C-terminal" evidence="2">
    <location>
        <begin position="1213"/>
        <end position="1339"/>
    </location>
</feature>
<feature type="domain" description="Sieve element occlusion C-terminal" evidence="2">
    <location>
        <begin position="550"/>
        <end position="664"/>
    </location>
</feature>
<dbReference type="Pfam" id="PF14577">
    <property type="entry name" value="SEO_C"/>
    <property type="match status" value="4"/>
</dbReference>
<sequence length="1347" mass="153727">MLSLAQNVVSKVGIVVSGEQQRIEGEVSLFSMSDKKITDLIYATHVHADDTFDEDSLFVIVENILTRATQSIEKLVQGSQVHLENIEDRAPAKANFNVPLCTLKSINSELCCKAPGEETAHKTTLSILNKLSNYSWEAKAVLALAAFALEFGDFWLLAQLYQSDPLAKQLAILKRVPTLIKPSELPKRRQAILELSNLIKTTMRVIAIFDEFEKLSVYDHKDIPGLTTALDHLPVDVYWSILTITACATKVSILISDEPDRPHDLSPYAQKIHYILNQLNMQLTICRRQLEEAEAYRKIKKIMRTPTEIMEIFKALIFQKNNVQPLIDGSTNKTVTIEVLRKKTVFMFFSSLDITDDDITILKPTYDIITKKDTNYAIVWIPIVEQWTEELKKKYEILRSKMPWYSLQLFTPISGIKFIKEEWQFQGKPMLVVTNPQGKVENLNAFHLIRVWGLKAFPFNKKAGEDMDREFHWIGPVVNNIHPTIETWVKEEKYIFFYGGKDNDLIQTFTKKVTALVNDPFLKEAKINIELFCVGKTAKGGEDHGILGRFWTGIESLFFTKANKDVDPVTLEIQKLLSYKNESAWAVLSKGSSVVTTGHGSAILKVIEEFELWKETIKVKGFEVAFKEHYTKVTQTVRHCCRLDVPVVAGKAPDRMKCPECPRPPNMASILLSGVSKVVSTVQKHTEPDLNLFSMTDQKILDLIYATHVHADESFDEDSLFLIVENVLKRATQIVDKVVQGSQVHVENLEDRFPSNANFTVPLCTLKSIGSELSCKVPGEKVAHEATLAILGKLSNYSWEAKAVLTLAAFALEFGDFWLLAQHQQTDQLAKSLAILRKVPVLIKPAELQKRRQAILELNNLIKTTMQVIGLFDEFEKLSNTYDPKDVTGLAVALDHLPVDVYWCIVTIVACSTKICTLISEEEKPQDLAPYSQKVHYILNKIKIQLIFCRKQIDEAESYRRLWKLFKTPTEIMEIFKALIFTKGTVHPLIDGSTNKTVQIEVLRRKNLLLYITGLDITEEDITVLKPIYEVTRKDDKFKIVWIPVVEQWTEELKKKFESIRVKMPWYVVQYFSPIAGLKFIKQEWNYKGKPTLVVLNPQGKIENYNALHLIRVWGVKAFPFNKTVEEEISKELTWIGPLVHDIHPSIPAWVKEEKYIFFYGGKDNDWIQQFTKRATQLVNDPFIKDTLKIKIELFCVGKTAKGGEDHGILGKFWTGIESLFFTKAHKQAVDPVTQEIQKLLSYKNENGWAVLTKGSTVVVTGHGFTILRVLEEFDRWKDFAKDRSFEVIFKEYHSKVIQSVRHCCRLELPTVAGKAPDVMQCPECPRTMETFVSYKCCHIDGPTAGH</sequence>
<comment type="caution">
    <text evidence="3">The sequence shown here is derived from an EMBL/GenBank/DDBJ whole genome shotgun (WGS) entry which is preliminary data.</text>
</comment>
<reference evidence="3 4" key="1">
    <citation type="journal article" date="2020" name="bioRxiv">
        <title>Sequence and annotation of 42 cannabis genomes reveals extensive copy number variation in cannabinoid synthesis and pathogen resistance genes.</title>
        <authorList>
            <person name="Mckernan K.J."/>
            <person name="Helbert Y."/>
            <person name="Kane L.T."/>
            <person name="Ebling H."/>
            <person name="Zhang L."/>
            <person name="Liu B."/>
            <person name="Eaton Z."/>
            <person name="Mclaughlin S."/>
            <person name="Kingan S."/>
            <person name="Baybayan P."/>
            <person name="Concepcion G."/>
            <person name="Jordan M."/>
            <person name="Riva A."/>
            <person name="Barbazuk W."/>
            <person name="Harkins T."/>
        </authorList>
    </citation>
    <scope>NUCLEOTIDE SEQUENCE [LARGE SCALE GENOMIC DNA]</scope>
    <source>
        <strain evidence="4">cv. Jamaican Lion 4</strain>
        <tissue evidence="3">Leaf</tissue>
    </source>
</reference>
<feature type="domain" description="Sieve element occlusion C-terminal" evidence="2">
    <location>
        <begin position="1126"/>
        <end position="1202"/>
    </location>
</feature>